<evidence type="ECO:0000256" key="4">
    <source>
        <dbReference type="PROSITE-ProRule" id="PRU00335"/>
    </source>
</evidence>
<feature type="DNA-binding region" description="H-T-H motif" evidence="4">
    <location>
        <begin position="28"/>
        <end position="47"/>
    </location>
</feature>
<dbReference type="PANTHER" id="PTHR30055">
    <property type="entry name" value="HTH-TYPE TRANSCRIPTIONAL REGULATOR RUTR"/>
    <property type="match status" value="1"/>
</dbReference>
<evidence type="ECO:0000256" key="3">
    <source>
        <dbReference type="ARBA" id="ARBA00023163"/>
    </source>
</evidence>
<evidence type="ECO:0000259" key="5">
    <source>
        <dbReference type="PROSITE" id="PS50977"/>
    </source>
</evidence>
<comment type="caution">
    <text evidence="6">The sequence shown here is derived from an EMBL/GenBank/DDBJ whole genome shotgun (WGS) entry which is preliminary data.</text>
</comment>
<organism evidence="6 7">
    <name type="scientific">Cohnella nanjingensis</name>
    <dbReference type="NCBI Taxonomy" id="1387779"/>
    <lineage>
        <taxon>Bacteria</taxon>
        <taxon>Bacillati</taxon>
        <taxon>Bacillota</taxon>
        <taxon>Bacilli</taxon>
        <taxon>Bacillales</taxon>
        <taxon>Paenibacillaceae</taxon>
        <taxon>Cohnella</taxon>
    </lineage>
</organism>
<sequence>MPKIVATKEDWIRKGVAYFVEGGVEALSIERMARELGCSKSSFYWYFGNRDEFIESIVYDWAVRTTEDVISQSLTREPIDDQIKQALRRLFADAGDDDFRLHLRKLGLQVPPYATLLSALEAKQMDFLRSLLQERGESSAAARRKSSIIYHFYLGWHERNKFNADAGHGAEDPVETILLTVVGLREPIHRA</sequence>
<dbReference type="Pfam" id="PF00440">
    <property type="entry name" value="TetR_N"/>
    <property type="match status" value="1"/>
</dbReference>
<evidence type="ECO:0000256" key="1">
    <source>
        <dbReference type="ARBA" id="ARBA00023015"/>
    </source>
</evidence>
<dbReference type="GO" id="GO:0000976">
    <property type="term" value="F:transcription cis-regulatory region binding"/>
    <property type="evidence" value="ECO:0007669"/>
    <property type="project" value="TreeGrafter"/>
</dbReference>
<dbReference type="InterPro" id="IPR001647">
    <property type="entry name" value="HTH_TetR"/>
</dbReference>
<dbReference type="InterPro" id="IPR009057">
    <property type="entry name" value="Homeodomain-like_sf"/>
</dbReference>
<dbReference type="Proteomes" id="UP000547209">
    <property type="component" value="Unassembled WGS sequence"/>
</dbReference>
<protein>
    <submittedName>
        <fullName evidence="6">TetR/AcrR family transcriptional regulator</fullName>
    </submittedName>
</protein>
<dbReference type="RefSeq" id="WP_185671468.1">
    <property type="nucleotide sequence ID" value="NZ_JACJVP010000040.1"/>
</dbReference>
<dbReference type="PROSITE" id="PS50977">
    <property type="entry name" value="HTH_TETR_2"/>
    <property type="match status" value="1"/>
</dbReference>
<feature type="domain" description="HTH tetR-type" evidence="5">
    <location>
        <begin position="5"/>
        <end position="65"/>
    </location>
</feature>
<proteinExistence type="predicted"/>
<dbReference type="Gene3D" id="1.10.357.10">
    <property type="entry name" value="Tetracycline Repressor, domain 2"/>
    <property type="match status" value="1"/>
</dbReference>
<dbReference type="AlphaFoldDB" id="A0A7X0RTV1"/>
<dbReference type="EMBL" id="JACJVP010000040">
    <property type="protein sequence ID" value="MBB6673608.1"/>
    <property type="molecule type" value="Genomic_DNA"/>
</dbReference>
<accession>A0A7X0RTV1</accession>
<evidence type="ECO:0000313" key="6">
    <source>
        <dbReference type="EMBL" id="MBB6673608.1"/>
    </source>
</evidence>
<dbReference type="InterPro" id="IPR050109">
    <property type="entry name" value="HTH-type_TetR-like_transc_reg"/>
</dbReference>
<evidence type="ECO:0000256" key="2">
    <source>
        <dbReference type="ARBA" id="ARBA00023125"/>
    </source>
</evidence>
<gene>
    <name evidence="6" type="ORF">H7C19_23285</name>
</gene>
<dbReference type="PANTHER" id="PTHR30055:SF234">
    <property type="entry name" value="HTH-TYPE TRANSCRIPTIONAL REGULATOR BETI"/>
    <property type="match status" value="1"/>
</dbReference>
<keyword evidence="1" id="KW-0805">Transcription regulation</keyword>
<dbReference type="GO" id="GO:0003700">
    <property type="term" value="F:DNA-binding transcription factor activity"/>
    <property type="evidence" value="ECO:0007669"/>
    <property type="project" value="TreeGrafter"/>
</dbReference>
<keyword evidence="7" id="KW-1185">Reference proteome</keyword>
<reference evidence="6 7" key="1">
    <citation type="submission" date="2020-08" db="EMBL/GenBank/DDBJ databases">
        <title>Cohnella phylogeny.</title>
        <authorList>
            <person name="Dunlap C."/>
        </authorList>
    </citation>
    <scope>NUCLEOTIDE SEQUENCE [LARGE SCALE GENOMIC DNA]</scope>
    <source>
        <strain evidence="6 7">DSM 28246</strain>
    </source>
</reference>
<keyword evidence="2 4" id="KW-0238">DNA-binding</keyword>
<name>A0A7X0RTV1_9BACL</name>
<dbReference type="SUPFAM" id="SSF46689">
    <property type="entry name" value="Homeodomain-like"/>
    <property type="match status" value="1"/>
</dbReference>
<evidence type="ECO:0000313" key="7">
    <source>
        <dbReference type="Proteomes" id="UP000547209"/>
    </source>
</evidence>
<keyword evidence="3" id="KW-0804">Transcription</keyword>